<feature type="compositionally biased region" description="Low complexity" evidence="1">
    <location>
        <begin position="177"/>
        <end position="187"/>
    </location>
</feature>
<dbReference type="PROSITE" id="PS51257">
    <property type="entry name" value="PROKAR_LIPOPROTEIN"/>
    <property type="match status" value="1"/>
</dbReference>
<gene>
    <name evidence="2" type="ORF">PXEA_LOCUS5984</name>
</gene>
<accession>A0A3S5B3X5</accession>
<sequence length="465" mass="48706">MRSYRRRITTTGVGGGIGSSSLSCGGRVGGTISGSNLVLSRRLANSQTHAQGQGLLATSSATLPAWSGQASGQLGMVSGYTSTPSADFSLGLGLDVPMSEASQHPRYLVKSNVSITEPESSSAIGSAGCSGQISEPNGGFIRGVGSQIYKQDENRAMVTATYMLGPATSDTCTLNCSRSPHPQSPSRSRSKSHSHSRSRSRSASNSSAEKRKALVDSNSMNTDLTAESIHSSIGLSGGLICAAATAPLANRQKYYLVQSAGGHLAASSDREPIHLVRLPAGASGQQLLLRPMVPSSNLVSVGQQSQKPQQPHQVVMIQQAINNRSGLSNPNIGQTPSLLMLPADPYSMMHASLLVPSHAGPTSCSWLAGQVAGLDAASSSHTLPPLPIPSSPPLPASTQSPIQTKTSEPAVLQALTPGQVQQLLQLQQQQQHQQQFKLQQQGRFRNVHTIGPHSLISEWTSIHTA</sequence>
<feature type="compositionally biased region" description="Pro residues" evidence="1">
    <location>
        <begin position="384"/>
        <end position="395"/>
    </location>
</feature>
<organism evidence="2 3">
    <name type="scientific">Protopolystoma xenopodis</name>
    <dbReference type="NCBI Taxonomy" id="117903"/>
    <lineage>
        <taxon>Eukaryota</taxon>
        <taxon>Metazoa</taxon>
        <taxon>Spiralia</taxon>
        <taxon>Lophotrochozoa</taxon>
        <taxon>Platyhelminthes</taxon>
        <taxon>Monogenea</taxon>
        <taxon>Polyopisthocotylea</taxon>
        <taxon>Polystomatidea</taxon>
        <taxon>Polystomatidae</taxon>
        <taxon>Protopolystoma</taxon>
    </lineage>
</organism>
<feature type="region of interest" description="Disordered" evidence="1">
    <location>
        <begin position="171"/>
        <end position="219"/>
    </location>
</feature>
<dbReference type="EMBL" id="CAAALY010015064">
    <property type="protein sequence ID" value="VEL12544.1"/>
    <property type="molecule type" value="Genomic_DNA"/>
</dbReference>
<feature type="region of interest" description="Disordered" evidence="1">
    <location>
        <begin position="378"/>
        <end position="404"/>
    </location>
</feature>
<keyword evidence="3" id="KW-1185">Reference proteome</keyword>
<feature type="compositionally biased region" description="Basic residues" evidence="1">
    <location>
        <begin position="188"/>
        <end position="200"/>
    </location>
</feature>
<dbReference type="AlphaFoldDB" id="A0A3S5B3X5"/>
<evidence type="ECO:0000313" key="3">
    <source>
        <dbReference type="Proteomes" id="UP000784294"/>
    </source>
</evidence>
<reference evidence="2" key="1">
    <citation type="submission" date="2018-11" db="EMBL/GenBank/DDBJ databases">
        <authorList>
            <consortium name="Pathogen Informatics"/>
        </authorList>
    </citation>
    <scope>NUCLEOTIDE SEQUENCE</scope>
</reference>
<proteinExistence type="predicted"/>
<dbReference type="Proteomes" id="UP000784294">
    <property type="component" value="Unassembled WGS sequence"/>
</dbReference>
<evidence type="ECO:0000256" key="1">
    <source>
        <dbReference type="SAM" id="MobiDB-lite"/>
    </source>
</evidence>
<comment type="caution">
    <text evidence="2">The sequence shown here is derived from an EMBL/GenBank/DDBJ whole genome shotgun (WGS) entry which is preliminary data.</text>
</comment>
<name>A0A3S5B3X5_9PLAT</name>
<evidence type="ECO:0000313" key="2">
    <source>
        <dbReference type="EMBL" id="VEL12544.1"/>
    </source>
</evidence>
<protein>
    <submittedName>
        <fullName evidence="2">Uncharacterized protein</fullName>
    </submittedName>
</protein>